<sequence>MDDDRISHVPIELLIQIFCALTYKEILTCRLACKFFDTVIRNDARLQYKIQLGLNGQQDGPSTNCLNVHDRLLILNEYQAAWDQLRFDPMMIVDMESDRIWEIRGNVLSQASEESLVFVQLPSRVRNIDERRWSLNRVHIPLRDYAFDPAQDLLILVESHGDVHFRDYEHHIHLRTLSTGDAHPSATITKIVCSRLVYPISYEIRISSEYLAVGFYTGAMNPDNLLCIWNWKTGERQMELPGAILAYAFLTKHHIILIRKQADAELLILDLRSISPCLESPVDEVECICTFRFPTLKQDKSIDYADIRSEPTFDWSPDPALAVPFHVSSEQRLFVVTMRTQDFESSITFLIPRDTLLRHFHDVPDLPPKHRVEWNEWGPKGARAMRTPSGHSSSWLRNVYGMRFVFMEEGDNSSVLVADFNQAAFRKALFNEETMSASSYSSEHPQRMKLMIEATTLDGSWSMFVNPVITSLPFRYANVPLPPDDEIGYEAAMVSEDSIIVVDFDMTEKTRYYVLSI</sequence>
<organism evidence="2 3">
    <name type="scientific">Somion occarium</name>
    <dbReference type="NCBI Taxonomy" id="3059160"/>
    <lineage>
        <taxon>Eukaryota</taxon>
        <taxon>Fungi</taxon>
        <taxon>Dikarya</taxon>
        <taxon>Basidiomycota</taxon>
        <taxon>Agaricomycotina</taxon>
        <taxon>Agaricomycetes</taxon>
        <taxon>Polyporales</taxon>
        <taxon>Cerrenaceae</taxon>
        <taxon>Somion</taxon>
    </lineage>
</organism>
<dbReference type="Proteomes" id="UP001497453">
    <property type="component" value="Chromosome 2"/>
</dbReference>
<dbReference type="EMBL" id="OZ037945">
    <property type="protein sequence ID" value="CAL1702754.1"/>
    <property type="molecule type" value="Genomic_DNA"/>
</dbReference>
<evidence type="ECO:0000259" key="1">
    <source>
        <dbReference type="PROSITE" id="PS50181"/>
    </source>
</evidence>
<accession>A0ABP1D6G3</accession>
<evidence type="ECO:0000313" key="3">
    <source>
        <dbReference type="Proteomes" id="UP001497453"/>
    </source>
</evidence>
<dbReference type="PROSITE" id="PS50181">
    <property type="entry name" value="FBOX"/>
    <property type="match status" value="1"/>
</dbReference>
<dbReference type="SUPFAM" id="SSF81383">
    <property type="entry name" value="F-box domain"/>
    <property type="match status" value="1"/>
</dbReference>
<evidence type="ECO:0000313" key="2">
    <source>
        <dbReference type="EMBL" id="CAL1702754.1"/>
    </source>
</evidence>
<feature type="domain" description="F-box" evidence="1">
    <location>
        <begin position="3"/>
        <end position="49"/>
    </location>
</feature>
<name>A0ABP1D6G3_9APHY</name>
<gene>
    <name evidence="2" type="ORF">GFSPODELE1_LOCUS4205</name>
</gene>
<proteinExistence type="predicted"/>
<dbReference type="InterPro" id="IPR001810">
    <property type="entry name" value="F-box_dom"/>
</dbReference>
<dbReference type="InterPro" id="IPR036047">
    <property type="entry name" value="F-box-like_dom_sf"/>
</dbReference>
<reference evidence="3" key="1">
    <citation type="submission" date="2024-04" db="EMBL/GenBank/DDBJ databases">
        <authorList>
            <person name="Shaw F."/>
            <person name="Minotto A."/>
        </authorList>
    </citation>
    <scope>NUCLEOTIDE SEQUENCE [LARGE SCALE GENOMIC DNA]</scope>
</reference>
<keyword evidence="3" id="KW-1185">Reference proteome</keyword>
<protein>
    <recommendedName>
        <fullName evidence="1">F-box domain-containing protein</fullName>
    </recommendedName>
</protein>
<dbReference type="Pfam" id="PF12937">
    <property type="entry name" value="F-box-like"/>
    <property type="match status" value="1"/>
</dbReference>